<dbReference type="GO" id="GO:0030488">
    <property type="term" value="P:tRNA methylation"/>
    <property type="evidence" value="ECO:0007669"/>
    <property type="project" value="TreeGrafter"/>
</dbReference>
<dbReference type="STRING" id="1051890.A0A3N4LDL3"/>
<dbReference type="PANTHER" id="PTHR46529">
    <property type="entry name" value="TRNA WYBUTOSINE-SYNTHESIZING PROTEIN 4"/>
    <property type="match status" value="1"/>
</dbReference>
<dbReference type="SUPFAM" id="SSF53335">
    <property type="entry name" value="S-adenosyl-L-methionine-dependent methyltransferases"/>
    <property type="match status" value="1"/>
</dbReference>
<dbReference type="SUPFAM" id="SSF51197">
    <property type="entry name" value="Clavaminate synthase-like"/>
    <property type="match status" value="1"/>
</dbReference>
<comment type="catalytic activity">
    <reaction evidence="1">
        <text>7-[(3S)-3-amino-3-carboxypropyl]wyosine(37) in tRNA(Phe) + S-adenosyl-L-methionine = 7-[(3S)-(3-amino-3-methoxycarbonyl)propyl]wyosine(37) in tRNA(Phe) + S-adenosyl-L-homocysteine</text>
        <dbReference type="Rhea" id="RHEA:36903"/>
        <dbReference type="Rhea" id="RHEA-COMP:10379"/>
        <dbReference type="Rhea" id="RHEA-COMP:11844"/>
        <dbReference type="ChEBI" id="CHEBI:57856"/>
        <dbReference type="ChEBI" id="CHEBI:59789"/>
        <dbReference type="ChEBI" id="CHEBI:73543"/>
        <dbReference type="ChEBI" id="CHEBI:74275"/>
        <dbReference type="EC" id="2.1.1.290"/>
    </reaction>
</comment>
<evidence type="ECO:0000256" key="10">
    <source>
        <dbReference type="ARBA" id="ARBA00022694"/>
    </source>
</evidence>
<evidence type="ECO:0000256" key="8">
    <source>
        <dbReference type="ARBA" id="ARBA00022679"/>
    </source>
</evidence>
<organism evidence="18 19">
    <name type="scientific">Terfezia boudieri ATCC MYA-4762</name>
    <dbReference type="NCBI Taxonomy" id="1051890"/>
    <lineage>
        <taxon>Eukaryota</taxon>
        <taxon>Fungi</taxon>
        <taxon>Dikarya</taxon>
        <taxon>Ascomycota</taxon>
        <taxon>Pezizomycotina</taxon>
        <taxon>Pezizomycetes</taxon>
        <taxon>Pezizales</taxon>
        <taxon>Pezizaceae</taxon>
        <taxon>Terfezia</taxon>
    </lineage>
</organism>
<reference evidence="18 19" key="1">
    <citation type="journal article" date="2018" name="Nat. Ecol. Evol.">
        <title>Pezizomycetes genomes reveal the molecular basis of ectomycorrhizal truffle lifestyle.</title>
        <authorList>
            <person name="Murat C."/>
            <person name="Payen T."/>
            <person name="Noel B."/>
            <person name="Kuo A."/>
            <person name="Morin E."/>
            <person name="Chen J."/>
            <person name="Kohler A."/>
            <person name="Krizsan K."/>
            <person name="Balestrini R."/>
            <person name="Da Silva C."/>
            <person name="Montanini B."/>
            <person name="Hainaut M."/>
            <person name="Levati E."/>
            <person name="Barry K.W."/>
            <person name="Belfiori B."/>
            <person name="Cichocki N."/>
            <person name="Clum A."/>
            <person name="Dockter R.B."/>
            <person name="Fauchery L."/>
            <person name="Guy J."/>
            <person name="Iotti M."/>
            <person name="Le Tacon F."/>
            <person name="Lindquist E.A."/>
            <person name="Lipzen A."/>
            <person name="Malagnac F."/>
            <person name="Mello A."/>
            <person name="Molinier V."/>
            <person name="Miyauchi S."/>
            <person name="Poulain J."/>
            <person name="Riccioni C."/>
            <person name="Rubini A."/>
            <person name="Sitrit Y."/>
            <person name="Splivallo R."/>
            <person name="Traeger S."/>
            <person name="Wang M."/>
            <person name="Zifcakova L."/>
            <person name="Wipf D."/>
            <person name="Zambonelli A."/>
            <person name="Paolocci F."/>
            <person name="Nowrousian M."/>
            <person name="Ottonello S."/>
            <person name="Baldrian P."/>
            <person name="Spatafora J.W."/>
            <person name="Henrissat B."/>
            <person name="Nagy L.G."/>
            <person name="Aury J.M."/>
            <person name="Wincker P."/>
            <person name="Grigoriev I.V."/>
            <person name="Bonfante P."/>
            <person name="Martin F.M."/>
        </authorList>
    </citation>
    <scope>NUCLEOTIDE SEQUENCE [LARGE SCALE GENOMIC DNA]</scope>
    <source>
        <strain evidence="18 19">ATCC MYA-4762</strain>
    </source>
</reference>
<feature type="domain" description="JmjC" evidence="17">
    <location>
        <begin position="858"/>
        <end position="1022"/>
    </location>
</feature>
<dbReference type="InterPro" id="IPR029063">
    <property type="entry name" value="SAM-dependent_MTases_sf"/>
</dbReference>
<comment type="similarity">
    <text evidence="3">Belongs to the methyltransferase superfamily. LCMT family.</text>
</comment>
<evidence type="ECO:0000313" key="19">
    <source>
        <dbReference type="Proteomes" id="UP000267821"/>
    </source>
</evidence>
<keyword evidence="7" id="KW-0489">Methyltransferase</keyword>
<proteinExistence type="inferred from homology"/>
<dbReference type="EC" id="2.1.1.290" evidence="5"/>
<dbReference type="Pfam" id="PF13621">
    <property type="entry name" value="Cupin_8"/>
    <property type="match status" value="1"/>
</dbReference>
<protein>
    <recommendedName>
        <fullName evidence="6">tRNA wybutosine-synthesizing protein 4</fullName>
        <ecNumber evidence="5">2.1.1.290</ecNumber>
        <ecNumber evidence="4">2.3.1.231</ecNumber>
    </recommendedName>
    <alternativeName>
        <fullName evidence="13">Leucine carboxyl methyltransferase 2</fullName>
    </alternativeName>
    <alternativeName>
        <fullName evidence="14">tRNA(Phe) (7-(3-amino-3-(methoxycarbonyl)propyl)wyosine(37)-N)-methoxycarbonyltransferase</fullName>
    </alternativeName>
    <alternativeName>
        <fullName evidence="12">tRNA(Phe) (7-(3-amino-3-carboxypropyl)wyosine(37)-O)-methyltransferase</fullName>
    </alternativeName>
</protein>
<dbReference type="InterPro" id="IPR007213">
    <property type="entry name" value="Ppm1/Ppm2/Tcmp"/>
</dbReference>
<sequence length="1072" mass="119178">MAGVNSEKERIQGTNDSSIVSNYSTEQIYASDGHSSYFTPFVGIDRVRRRSPLINRGSWLLMRCVEHVVQSFLTECSPGAKKVVVNLGCGYDPLPFEFLSQGFQDNILYVDIDYPAVISIKAQKVASDPQLTPLLHNIQQETGPAHQPQVRIRSDEYLAIGCNLEQLDWLNALFEKEGILDCEILFTAEVSVTYMRTEAANALIKWAGSLPNAKFSFLEQLIPDGPDHPFARTMLKHFESLKTPLQSVRAYPTLQSQVKRFMAYGWENVHASDLLGFWANKMNNSEKDHPWRCEEFDEWEEFYLFAQHYCLLLAQNHGTDNDPNTLFFKSVATNISKGGESCSSWQLCSDGLVEELVPLVYASSGDFHAKVIPTPSKKFLSRFGAAEALNESAIMHYGGLTVAGRTNEHIVISSTSLFAQKPYGDHSPKARMCHTLTKIDENIHLLFGGRTAPTNVLGDTWLYGSGKWKQWQYPGEQWRLFASGPVFPRPRSRHCAVANKSRKEVLVFGGIGEGNEVLGDWHVFNLEKQTWSQVIVTNAQGSNERTPPPRFAASMCTIADGVAIMTGGIDGDQNVLHDMWKVMWNETEVIVEQITLHPQVKRLLWRFGAQLVKISDMELLLIGGVSGGSLMRTPETIVTIDVSNDIRVTGTYAISIELSPLLVGFTAGLIRGTLVLAGGGAVCFGFGAEWNTNVLAVSRNANQLEALLSQATREVDGLITESPAIFERKFEGCQTTYGTPSLNGILKSLSHCRDILRVRINSGEDFAALIANGEPAILEGIRFGTCVEKWNWEYLKKRVGEDRQIIVHSSTTSQMSFTTKNFTYEKTTFGAFINAISSAPSSASQPGLYLRSISASSPAKQPANLEIDFPELACDFNLPSELKFVQDNLHSSPLRISSADVGMWLHFDVTANVLFHVVGAKRFRLWHPHRALELGFPPGGSSSATILNPFSDLSITATTTASERAKFVPPDYDILLHPGDAIFIPPVFPHAALPVTPCVAVNVFFRDLDRERYAPGKDVYGNRDLVAYERGRQVLGKIVREFEGLPEWVRRFYLERLGAEVIEKAREGWNSG</sequence>
<dbReference type="Gene3D" id="2.120.10.80">
    <property type="entry name" value="Kelch-type beta propeller"/>
    <property type="match status" value="1"/>
</dbReference>
<keyword evidence="10" id="KW-0819">tRNA processing</keyword>
<evidence type="ECO:0000256" key="16">
    <source>
        <dbReference type="SAM" id="Coils"/>
    </source>
</evidence>
<dbReference type="UniPathway" id="UPA00375"/>
<dbReference type="OrthoDB" id="47172at2759"/>
<evidence type="ECO:0000256" key="2">
    <source>
        <dbReference type="ARBA" id="ARBA00004797"/>
    </source>
</evidence>
<evidence type="ECO:0000256" key="5">
    <source>
        <dbReference type="ARBA" id="ARBA00012779"/>
    </source>
</evidence>
<evidence type="ECO:0000256" key="9">
    <source>
        <dbReference type="ARBA" id="ARBA00022691"/>
    </source>
</evidence>
<comment type="pathway">
    <text evidence="2">tRNA modification; wybutosine-tRNA(Phe) biosynthesis.</text>
</comment>
<evidence type="ECO:0000256" key="6">
    <source>
        <dbReference type="ARBA" id="ARBA00018045"/>
    </source>
</evidence>
<evidence type="ECO:0000256" key="1">
    <source>
        <dbReference type="ARBA" id="ARBA00001806"/>
    </source>
</evidence>
<evidence type="ECO:0000256" key="13">
    <source>
        <dbReference type="ARBA" id="ARBA00030231"/>
    </source>
</evidence>
<comment type="catalytic activity">
    <reaction evidence="15">
        <text>7-[(3S)-(3-amino-3-methoxycarbonyl)propyl]wyosine(37) in tRNA(Phe) + S-adenosyl-L-methionine + CO2 = wybutosine(37) in tRNA(Phe) + S-adenosyl-L-homocysteine + 2 H(+)</text>
        <dbReference type="Rhea" id="RHEA:37119"/>
        <dbReference type="Rhea" id="RHEA-COMP:11844"/>
        <dbReference type="Rhea" id="RHEA-COMP:11847"/>
        <dbReference type="ChEBI" id="CHEBI:15378"/>
        <dbReference type="ChEBI" id="CHEBI:16526"/>
        <dbReference type="ChEBI" id="CHEBI:57856"/>
        <dbReference type="ChEBI" id="CHEBI:59789"/>
        <dbReference type="ChEBI" id="CHEBI:73544"/>
        <dbReference type="ChEBI" id="CHEBI:74275"/>
        <dbReference type="EC" id="2.3.1.231"/>
    </reaction>
</comment>
<dbReference type="PANTHER" id="PTHR46529:SF1">
    <property type="entry name" value="TRNA WYBUTOSINE-SYNTHESIZING PROTEIN 4"/>
    <property type="match status" value="1"/>
</dbReference>
<dbReference type="EMBL" id="ML121587">
    <property type="protein sequence ID" value="RPB19569.1"/>
    <property type="molecule type" value="Genomic_DNA"/>
</dbReference>
<keyword evidence="8" id="KW-0808">Transferase</keyword>
<dbReference type="Pfam" id="PF13418">
    <property type="entry name" value="Beta-prop_TYW4"/>
    <property type="match status" value="1"/>
</dbReference>
<keyword evidence="16" id="KW-0175">Coiled coil</keyword>
<evidence type="ECO:0000256" key="4">
    <source>
        <dbReference type="ARBA" id="ARBA00012155"/>
    </source>
</evidence>
<dbReference type="FunCoup" id="A0A3N4LDL3">
    <property type="interactions" value="98"/>
</dbReference>
<keyword evidence="19" id="KW-1185">Reference proteome</keyword>
<dbReference type="Pfam" id="PF04072">
    <property type="entry name" value="LCM"/>
    <property type="match status" value="1"/>
</dbReference>
<dbReference type="GO" id="GO:0008175">
    <property type="term" value="F:tRNA methyltransferase activity"/>
    <property type="evidence" value="ECO:0007669"/>
    <property type="project" value="TreeGrafter"/>
</dbReference>
<evidence type="ECO:0000256" key="14">
    <source>
        <dbReference type="ARBA" id="ARBA00030847"/>
    </source>
</evidence>
<dbReference type="InterPro" id="IPR015915">
    <property type="entry name" value="Kelch-typ_b-propeller"/>
</dbReference>
<keyword evidence="9" id="KW-0949">S-adenosyl-L-methionine</keyword>
<evidence type="ECO:0000256" key="7">
    <source>
        <dbReference type="ARBA" id="ARBA00022603"/>
    </source>
</evidence>
<dbReference type="EC" id="2.3.1.231" evidence="4"/>
<evidence type="ECO:0000256" key="15">
    <source>
        <dbReference type="ARBA" id="ARBA00049250"/>
    </source>
</evidence>
<name>A0A3N4LDL3_9PEZI</name>
<evidence type="ECO:0000256" key="11">
    <source>
        <dbReference type="ARBA" id="ARBA00025588"/>
    </source>
</evidence>
<dbReference type="Gene3D" id="6.10.140.1470">
    <property type="match status" value="1"/>
</dbReference>
<dbReference type="SUPFAM" id="SSF117281">
    <property type="entry name" value="Kelch motif"/>
    <property type="match status" value="1"/>
</dbReference>
<dbReference type="PROSITE" id="PS51184">
    <property type="entry name" value="JMJC"/>
    <property type="match status" value="1"/>
</dbReference>
<evidence type="ECO:0000256" key="3">
    <source>
        <dbReference type="ARBA" id="ARBA00010703"/>
    </source>
</evidence>
<dbReference type="InterPro" id="IPR003347">
    <property type="entry name" value="JmjC_dom"/>
</dbReference>
<dbReference type="InterPro" id="IPR041667">
    <property type="entry name" value="Cupin_8"/>
</dbReference>
<evidence type="ECO:0000313" key="18">
    <source>
        <dbReference type="EMBL" id="RPB19569.1"/>
    </source>
</evidence>
<feature type="coiled-coil region" evidence="16">
    <location>
        <begin position="694"/>
        <end position="721"/>
    </location>
</feature>
<dbReference type="Gene3D" id="2.60.120.650">
    <property type="entry name" value="Cupin"/>
    <property type="match status" value="1"/>
</dbReference>
<evidence type="ECO:0000259" key="17">
    <source>
        <dbReference type="PROSITE" id="PS51184"/>
    </source>
</evidence>
<dbReference type="InParanoid" id="A0A3N4LDL3"/>
<evidence type="ECO:0000256" key="12">
    <source>
        <dbReference type="ARBA" id="ARBA00029750"/>
    </source>
</evidence>
<dbReference type="Gene3D" id="3.40.50.150">
    <property type="entry name" value="Vaccinia Virus protein VP39"/>
    <property type="match status" value="1"/>
</dbReference>
<gene>
    <name evidence="18" type="ORF">L211DRAFT_863570</name>
</gene>
<dbReference type="AlphaFoldDB" id="A0A3N4LDL3"/>
<dbReference type="GO" id="GO:0031591">
    <property type="term" value="P:wybutosine biosynthetic process"/>
    <property type="evidence" value="ECO:0007669"/>
    <property type="project" value="TreeGrafter"/>
</dbReference>
<dbReference type="Proteomes" id="UP000267821">
    <property type="component" value="Unassembled WGS sequence"/>
</dbReference>
<comment type="function">
    <text evidence="11">Probable S-adenosyl-L-methionine-dependent methyltransferase that acts as a component of the wybutosine biosynthesis pathway. Wybutosine is a hyper modified guanosine with a tricyclic base found at the 3'-position adjacent to the anticodon of eukaryotic phenylalanine tRNA. May methylate the carboxyl group of leucine residues to form alpha-leucine ester residues.</text>
</comment>
<accession>A0A3N4LDL3</accession>